<name>A0A6S9XP14_EMIHU</name>
<dbReference type="PIRSF" id="PIRSF001213">
    <property type="entry name" value="Psome_endopept_beta"/>
    <property type="match status" value="1"/>
</dbReference>
<protein>
    <recommendedName>
        <fullName evidence="2">Proteasome subunit beta</fullName>
    </recommendedName>
</protein>
<dbReference type="EMBL" id="HBIR01001021">
    <property type="protein sequence ID" value="CAE0521333.1"/>
    <property type="molecule type" value="Transcribed_RNA"/>
</dbReference>
<dbReference type="InterPro" id="IPR023333">
    <property type="entry name" value="Proteasome_suB-type"/>
</dbReference>
<keyword evidence="1 2" id="KW-0539">Nucleus</keyword>
<dbReference type="Pfam" id="PF00227">
    <property type="entry name" value="Proteasome"/>
    <property type="match status" value="1"/>
</dbReference>
<keyword evidence="2" id="KW-0647">Proteasome</keyword>
<dbReference type="GO" id="GO:0005634">
    <property type="term" value="C:nucleus"/>
    <property type="evidence" value="ECO:0007669"/>
    <property type="project" value="UniProtKB-SubCell"/>
</dbReference>
<dbReference type="Gene3D" id="3.60.20.10">
    <property type="entry name" value="Glutamine Phosphoribosylpyrophosphate, subunit 1, domain 1"/>
    <property type="match status" value="1"/>
</dbReference>
<gene>
    <name evidence="3" type="ORF">EHUX00137_LOCUS709</name>
    <name evidence="4" type="ORF">EHUX00137_LOCUS710</name>
</gene>
<dbReference type="InterPro" id="IPR001353">
    <property type="entry name" value="Proteasome_sua/b"/>
</dbReference>
<evidence type="ECO:0000313" key="4">
    <source>
        <dbReference type="EMBL" id="CAE0521335.1"/>
    </source>
</evidence>
<dbReference type="GO" id="GO:0005737">
    <property type="term" value="C:cytoplasm"/>
    <property type="evidence" value="ECO:0007669"/>
    <property type="project" value="UniProtKB-SubCell"/>
</dbReference>
<comment type="subcellular location">
    <subcellularLocation>
        <location evidence="2">Cytoplasm</location>
    </subcellularLocation>
    <subcellularLocation>
        <location evidence="2">Nucleus</location>
    </subcellularLocation>
</comment>
<reference evidence="3" key="1">
    <citation type="submission" date="2021-01" db="EMBL/GenBank/DDBJ databases">
        <authorList>
            <person name="Corre E."/>
            <person name="Pelletier E."/>
            <person name="Niang G."/>
            <person name="Scheremetjew M."/>
            <person name="Finn R."/>
            <person name="Kale V."/>
            <person name="Holt S."/>
            <person name="Cochrane G."/>
            <person name="Meng A."/>
            <person name="Brown T."/>
            <person name="Cohen L."/>
        </authorList>
    </citation>
    <scope>NUCLEOTIDE SEQUENCE</scope>
    <source>
        <strain evidence="3">379</strain>
    </source>
</reference>
<proteinExistence type="inferred from homology"/>
<evidence type="ECO:0000256" key="1">
    <source>
        <dbReference type="ARBA" id="ARBA00023242"/>
    </source>
</evidence>
<sequence length="258" mass="27790">MANRVHGATWAEHAGLTDEPYAAKEAGPEASQRTLYPMVTGGSVVAVKYAGGVLVAADTLGFYGSLARYDKIRRMEAVGVRKDTLVAAGGDLSDYQYIVKTVEARAVEEYALDDGAAMSPAALHSWLTRMMYQRRSKMDPLWNSVVVAGCRDGKPYLGASTMLGVAFEDNFVASGIGAHLALPLLRKRWTATLTEADAKTLLEDCMRVLFYRDTRASPVITIGKADATGASVSDPITLSSHWEYPAFTRGNVAGDGSW</sequence>
<dbReference type="AlphaFoldDB" id="A0A6S9XP14"/>
<dbReference type="InterPro" id="IPR016295">
    <property type="entry name" value="Proteasome_beta4"/>
</dbReference>
<dbReference type="SUPFAM" id="SSF56235">
    <property type="entry name" value="N-terminal nucleophile aminohydrolases (Ntn hydrolases)"/>
    <property type="match status" value="1"/>
</dbReference>
<accession>A0A6S9XP14</accession>
<comment type="similarity">
    <text evidence="2">Belongs to the peptidase T1B family.</text>
</comment>
<keyword evidence="2" id="KW-0963">Cytoplasm</keyword>
<dbReference type="PROSITE" id="PS51476">
    <property type="entry name" value="PROTEASOME_BETA_2"/>
    <property type="match status" value="1"/>
</dbReference>
<dbReference type="EMBL" id="HBIR01001022">
    <property type="protein sequence ID" value="CAE0521335.1"/>
    <property type="molecule type" value="Transcribed_RNA"/>
</dbReference>
<dbReference type="GO" id="GO:0051603">
    <property type="term" value="P:proteolysis involved in protein catabolic process"/>
    <property type="evidence" value="ECO:0007669"/>
    <property type="project" value="InterPro"/>
</dbReference>
<dbReference type="CDD" id="cd03760">
    <property type="entry name" value="proteasome_beta_type_4"/>
    <property type="match status" value="1"/>
</dbReference>
<dbReference type="PANTHER" id="PTHR32194:SF6">
    <property type="entry name" value="PROTEASOME SUBUNIT BETA"/>
    <property type="match status" value="1"/>
</dbReference>
<dbReference type="GO" id="GO:0019774">
    <property type="term" value="C:proteasome core complex, beta-subunit complex"/>
    <property type="evidence" value="ECO:0007669"/>
    <property type="project" value="UniProtKB-UniRule"/>
</dbReference>
<dbReference type="InterPro" id="IPR029055">
    <property type="entry name" value="Ntn_hydrolases_N"/>
</dbReference>
<comment type="function">
    <text evidence="2">Non-catalytic component of the proteasome.</text>
</comment>
<organism evidence="3">
    <name type="scientific">Emiliania huxleyi</name>
    <name type="common">Coccolithophore</name>
    <name type="synonym">Pontosphaera huxleyi</name>
    <dbReference type="NCBI Taxonomy" id="2903"/>
    <lineage>
        <taxon>Eukaryota</taxon>
        <taxon>Haptista</taxon>
        <taxon>Haptophyta</taxon>
        <taxon>Prymnesiophyceae</taxon>
        <taxon>Isochrysidales</taxon>
        <taxon>Noelaerhabdaceae</taxon>
        <taxon>Emiliania</taxon>
    </lineage>
</organism>
<dbReference type="PANTHER" id="PTHR32194">
    <property type="entry name" value="METALLOPROTEASE TLDD"/>
    <property type="match status" value="1"/>
</dbReference>
<evidence type="ECO:0000313" key="3">
    <source>
        <dbReference type="EMBL" id="CAE0521333.1"/>
    </source>
</evidence>
<evidence type="ECO:0000256" key="2">
    <source>
        <dbReference type="PIRNR" id="PIRNR001213"/>
    </source>
</evidence>